<proteinExistence type="predicted"/>
<comment type="caution">
    <text evidence="1">The sequence shown here is derived from an EMBL/GenBank/DDBJ whole genome shotgun (WGS) entry which is preliminary data.</text>
</comment>
<name>A0ABR7JN48_9FIRM</name>
<sequence length="50" mass="5621">MEHNCGCGCNHNNFEIANLDSKEQDAIKKAEAQVKSETGKDIIMIAWEKK</sequence>
<evidence type="ECO:0000313" key="1">
    <source>
        <dbReference type="EMBL" id="MBC5996329.1"/>
    </source>
</evidence>
<accession>A0ABR7JN48</accession>
<gene>
    <name evidence="1" type="ORF">H8923_06105</name>
</gene>
<reference evidence="1 2" key="1">
    <citation type="submission" date="2020-08" db="EMBL/GenBank/DDBJ databases">
        <authorList>
            <person name="Liu C."/>
            <person name="Sun Q."/>
        </authorList>
    </citation>
    <scope>NUCLEOTIDE SEQUENCE [LARGE SCALE GENOMIC DNA]</scope>
    <source>
        <strain evidence="1 2">NSJ-18</strain>
    </source>
</reference>
<evidence type="ECO:0000313" key="2">
    <source>
        <dbReference type="Proteomes" id="UP000609849"/>
    </source>
</evidence>
<dbReference type="Proteomes" id="UP000609849">
    <property type="component" value="Unassembled WGS sequence"/>
</dbReference>
<protein>
    <submittedName>
        <fullName evidence="1">Uncharacterized protein</fullName>
    </submittedName>
</protein>
<keyword evidence="2" id="KW-1185">Reference proteome</keyword>
<dbReference type="RefSeq" id="WP_172976733.1">
    <property type="nucleotide sequence ID" value="NZ_JACRWE010000002.1"/>
</dbReference>
<dbReference type="EMBL" id="JACRWE010000002">
    <property type="protein sequence ID" value="MBC5996329.1"/>
    <property type="molecule type" value="Genomic_DNA"/>
</dbReference>
<organism evidence="1 2">
    <name type="scientific">Romboutsia faecis</name>
    <dbReference type="NCBI Taxonomy" id="2764597"/>
    <lineage>
        <taxon>Bacteria</taxon>
        <taxon>Bacillati</taxon>
        <taxon>Bacillota</taxon>
        <taxon>Clostridia</taxon>
        <taxon>Peptostreptococcales</taxon>
        <taxon>Peptostreptococcaceae</taxon>
        <taxon>Romboutsia</taxon>
    </lineage>
</organism>